<keyword evidence="4 7" id="KW-0812">Transmembrane</keyword>
<feature type="transmembrane region" description="Helical" evidence="7">
    <location>
        <begin position="183"/>
        <end position="205"/>
    </location>
</feature>
<dbReference type="GO" id="GO:0005886">
    <property type="term" value="C:plasma membrane"/>
    <property type="evidence" value="ECO:0007669"/>
    <property type="project" value="UniProtKB-SubCell"/>
</dbReference>
<accession>A0A9J6ZHF7</accession>
<dbReference type="AlphaFoldDB" id="A0A9J6ZHF7"/>
<evidence type="ECO:0000313" key="10">
    <source>
        <dbReference type="Proteomes" id="UP001056756"/>
    </source>
</evidence>
<keyword evidence="2 7" id="KW-0813">Transport</keyword>
<dbReference type="SUPFAM" id="SSF161098">
    <property type="entry name" value="MetI-like"/>
    <property type="match status" value="1"/>
</dbReference>
<evidence type="ECO:0000313" key="9">
    <source>
        <dbReference type="EMBL" id="URN95264.1"/>
    </source>
</evidence>
<dbReference type="CDD" id="cd06261">
    <property type="entry name" value="TM_PBP2"/>
    <property type="match status" value="1"/>
</dbReference>
<dbReference type="Pfam" id="PF00528">
    <property type="entry name" value="BPD_transp_1"/>
    <property type="match status" value="1"/>
</dbReference>
<sequence length="296" mass="32995">MVKDNSLPDRIFNVFNVLFMTCLIIITLYPFWYSVIGSFNTGLDYAKGGVYLWTRSFTFDNYKALFSDNALIQAFGVTLARTIIGTITHILFTSLFAYAFSRKTLRYKNVYATLGLMSMYLSGGLIPYFILLNSLGLYNNFLVYIIPTIFSFWNVILFRSYFAELPDALIESAKIDGAGEYRIFLQIILPLSKPVIAAVSLFTAVGHWNAYYDSMIYTMGSDLQTVQLYILKLIQSTEAALLLANMSGNLGAAQSSVTTTTLQLAAMVAASLPIVAVYPFVQKFFIKGMLIGSVKG</sequence>
<feature type="transmembrane region" description="Helical" evidence="7">
    <location>
        <begin position="70"/>
        <end position="98"/>
    </location>
</feature>
<dbReference type="PANTHER" id="PTHR43744">
    <property type="entry name" value="ABC TRANSPORTER PERMEASE PROTEIN MG189-RELATED-RELATED"/>
    <property type="match status" value="1"/>
</dbReference>
<feature type="transmembrane region" description="Helical" evidence="7">
    <location>
        <begin position="142"/>
        <end position="162"/>
    </location>
</feature>
<dbReference type="PANTHER" id="PTHR43744:SF9">
    <property type="entry name" value="POLYGALACTURONAN_RHAMNOGALACTURONAN TRANSPORT SYSTEM PERMEASE PROTEIN YTCP"/>
    <property type="match status" value="1"/>
</dbReference>
<dbReference type="KEGG" id="plig:NAG76_03105"/>
<organism evidence="9 10">
    <name type="scientific">Candidatus Pristimantibacillus lignocellulolyticus</name>
    <dbReference type="NCBI Taxonomy" id="2994561"/>
    <lineage>
        <taxon>Bacteria</taxon>
        <taxon>Bacillati</taxon>
        <taxon>Bacillota</taxon>
        <taxon>Bacilli</taxon>
        <taxon>Bacillales</taxon>
        <taxon>Paenibacillaceae</taxon>
        <taxon>Candidatus Pristimantibacillus</taxon>
    </lineage>
</organism>
<evidence type="ECO:0000256" key="5">
    <source>
        <dbReference type="ARBA" id="ARBA00022989"/>
    </source>
</evidence>
<gene>
    <name evidence="9" type="ORF">NAG76_03105</name>
</gene>
<feature type="transmembrane region" description="Helical" evidence="7">
    <location>
        <begin position="262"/>
        <end position="281"/>
    </location>
</feature>
<comment type="subcellular location">
    <subcellularLocation>
        <location evidence="1 7">Cell membrane</location>
        <topology evidence="1 7">Multi-pass membrane protein</topology>
    </subcellularLocation>
</comment>
<evidence type="ECO:0000259" key="8">
    <source>
        <dbReference type="PROSITE" id="PS50928"/>
    </source>
</evidence>
<dbReference type="PROSITE" id="PS50928">
    <property type="entry name" value="ABC_TM1"/>
    <property type="match status" value="1"/>
</dbReference>
<comment type="similarity">
    <text evidence="7">Belongs to the binding-protein-dependent transport system permease family.</text>
</comment>
<evidence type="ECO:0000256" key="6">
    <source>
        <dbReference type="ARBA" id="ARBA00023136"/>
    </source>
</evidence>
<feature type="domain" description="ABC transmembrane type-1" evidence="8">
    <location>
        <begin position="75"/>
        <end position="268"/>
    </location>
</feature>
<evidence type="ECO:0000256" key="7">
    <source>
        <dbReference type="RuleBase" id="RU363032"/>
    </source>
</evidence>
<evidence type="ECO:0000256" key="1">
    <source>
        <dbReference type="ARBA" id="ARBA00004651"/>
    </source>
</evidence>
<feature type="transmembrane region" description="Helical" evidence="7">
    <location>
        <begin position="12"/>
        <end position="32"/>
    </location>
</feature>
<protein>
    <submittedName>
        <fullName evidence="9">Carbohydrate ABC transporter permease</fullName>
    </submittedName>
</protein>
<name>A0A9J6ZHF7_9BACL</name>
<evidence type="ECO:0000256" key="3">
    <source>
        <dbReference type="ARBA" id="ARBA00022475"/>
    </source>
</evidence>
<keyword evidence="5 7" id="KW-1133">Transmembrane helix</keyword>
<evidence type="ECO:0000256" key="4">
    <source>
        <dbReference type="ARBA" id="ARBA00022692"/>
    </source>
</evidence>
<feature type="transmembrane region" description="Helical" evidence="7">
    <location>
        <begin position="110"/>
        <end position="130"/>
    </location>
</feature>
<dbReference type="Proteomes" id="UP001056756">
    <property type="component" value="Chromosome"/>
</dbReference>
<dbReference type="InterPro" id="IPR000515">
    <property type="entry name" value="MetI-like"/>
</dbReference>
<keyword evidence="6 7" id="KW-0472">Membrane</keyword>
<dbReference type="Gene3D" id="1.10.3720.10">
    <property type="entry name" value="MetI-like"/>
    <property type="match status" value="1"/>
</dbReference>
<reference evidence="9" key="1">
    <citation type="submission" date="2022-05" db="EMBL/GenBank/DDBJ databases">
        <title>Novel bacterial taxa in a minimal lignocellulolytic consortium and its capacity to transform plastics disclosed by genome-resolved metagenomics.</title>
        <authorList>
            <person name="Rodriguez C.A.D."/>
            <person name="Diaz-Garcia L."/>
            <person name="Herrera K."/>
            <person name="Tarazona N.A."/>
            <person name="Sproer C."/>
            <person name="Overmann J."/>
            <person name="Jimenez D.J."/>
        </authorList>
    </citation>
    <scope>NUCLEOTIDE SEQUENCE</scope>
    <source>
        <strain evidence="9">MAG5</strain>
    </source>
</reference>
<evidence type="ECO:0000256" key="2">
    <source>
        <dbReference type="ARBA" id="ARBA00022448"/>
    </source>
</evidence>
<dbReference type="GO" id="GO:0055085">
    <property type="term" value="P:transmembrane transport"/>
    <property type="evidence" value="ECO:0007669"/>
    <property type="project" value="InterPro"/>
</dbReference>
<proteinExistence type="inferred from homology"/>
<dbReference type="EMBL" id="CP097899">
    <property type="protein sequence ID" value="URN95264.1"/>
    <property type="molecule type" value="Genomic_DNA"/>
</dbReference>
<dbReference type="InterPro" id="IPR035906">
    <property type="entry name" value="MetI-like_sf"/>
</dbReference>
<keyword evidence="3" id="KW-1003">Cell membrane</keyword>